<evidence type="ECO:0000256" key="4">
    <source>
        <dbReference type="ARBA" id="ARBA00021898"/>
    </source>
</evidence>
<feature type="region of interest" description="Disordered" evidence="10">
    <location>
        <begin position="1"/>
        <end position="22"/>
    </location>
</feature>
<evidence type="ECO:0000256" key="10">
    <source>
        <dbReference type="SAM" id="MobiDB-lite"/>
    </source>
</evidence>
<dbReference type="Gene3D" id="3.40.1550.10">
    <property type="entry name" value="CheC-like"/>
    <property type="match status" value="1"/>
</dbReference>
<dbReference type="PIRSF" id="PIRSF002888">
    <property type="entry name" value="FliM"/>
    <property type="match status" value="1"/>
</dbReference>
<proteinExistence type="inferred from homology"/>
<keyword evidence="8" id="KW-0472">Membrane</keyword>
<protein>
    <recommendedName>
        <fullName evidence="4">Flagellar motor switch protein FliM</fullName>
    </recommendedName>
</protein>
<evidence type="ECO:0000256" key="3">
    <source>
        <dbReference type="ARBA" id="ARBA00011049"/>
    </source>
</evidence>
<dbReference type="Pfam" id="PF01052">
    <property type="entry name" value="FliMN_C"/>
    <property type="match status" value="1"/>
</dbReference>
<evidence type="ECO:0000313" key="13">
    <source>
        <dbReference type="Proteomes" id="UP001387100"/>
    </source>
</evidence>
<keyword evidence="13" id="KW-1185">Reference proteome</keyword>
<dbReference type="CDD" id="cd17908">
    <property type="entry name" value="FliM"/>
    <property type="match status" value="1"/>
</dbReference>
<keyword evidence="6" id="KW-0145">Chemotaxis</keyword>
<sequence length="314" mass="32838">MPTTRTAQPAPPRPGSARARRRGAVVPWDFRASGRMAREHLRVLELAFETLARQWTTQMVTRLRVDVGVELRAVEQTTYDEHAGTLPVPSPLVVLGTDVGAAGLLHIPAELVLAVVDHGLGGPGGHQEPRELTELEVGVLRDLGDKAMTALEYAFATITPLGAHRTGTEQIPQLAQAAQASDQVVVAHLGVTVGPTTAEATLALVLAPLQARLGAGSAPTSRSSEELAAEARAQAAVAGAMPEVPVDVGLRLTPARTTSDRVLALSVGDVVPLGHPTHRPLEVVVAGLVVARAVPTASATRLACMVVSTEEDPR</sequence>
<organism evidence="12 13">
    <name type="scientific">Pseudokineococcus basanitobsidens</name>
    <dbReference type="NCBI Taxonomy" id="1926649"/>
    <lineage>
        <taxon>Bacteria</taxon>
        <taxon>Bacillati</taxon>
        <taxon>Actinomycetota</taxon>
        <taxon>Actinomycetes</taxon>
        <taxon>Kineosporiales</taxon>
        <taxon>Kineosporiaceae</taxon>
        <taxon>Pseudokineococcus</taxon>
    </lineage>
</organism>
<dbReference type="EMBL" id="JBBIAA010000001">
    <property type="protein sequence ID" value="MEJ5944069.1"/>
    <property type="molecule type" value="Genomic_DNA"/>
</dbReference>
<evidence type="ECO:0000256" key="8">
    <source>
        <dbReference type="ARBA" id="ARBA00023136"/>
    </source>
</evidence>
<dbReference type="SUPFAM" id="SSF103039">
    <property type="entry name" value="CheC-like"/>
    <property type="match status" value="1"/>
</dbReference>
<evidence type="ECO:0000256" key="6">
    <source>
        <dbReference type="ARBA" id="ARBA00022500"/>
    </source>
</evidence>
<evidence type="ECO:0000313" key="12">
    <source>
        <dbReference type="EMBL" id="MEJ5944069.1"/>
    </source>
</evidence>
<comment type="similarity">
    <text evidence="3">Belongs to the FliM family.</text>
</comment>
<reference evidence="12 13" key="1">
    <citation type="journal article" date="2017" name="Int. J. Syst. Evol. Microbiol.">
        <title>Pseudokineococcus basanitobsidens sp. nov., isolated from volcanic rock.</title>
        <authorList>
            <person name="Lee D.W."/>
            <person name="Park M.Y."/>
            <person name="Kim J.J."/>
            <person name="Kim B.S."/>
        </authorList>
    </citation>
    <scope>NUCLEOTIDE SEQUENCE [LARGE SCALE GENOMIC DNA]</scope>
    <source>
        <strain evidence="12 13">DSM 103726</strain>
    </source>
</reference>
<dbReference type="InterPro" id="IPR001689">
    <property type="entry name" value="Flag_FliM"/>
</dbReference>
<keyword evidence="9" id="KW-0975">Bacterial flagellum</keyword>
<keyword evidence="5" id="KW-1003">Cell membrane</keyword>
<dbReference type="PANTHER" id="PTHR30034:SF6">
    <property type="entry name" value="YOP PROTEINS TRANSLOCATION PROTEIN Q"/>
    <property type="match status" value="1"/>
</dbReference>
<comment type="caution">
    <text evidence="12">The sequence shown here is derived from an EMBL/GenBank/DDBJ whole genome shotgun (WGS) entry which is preliminary data.</text>
</comment>
<dbReference type="Pfam" id="PF02154">
    <property type="entry name" value="FliM"/>
    <property type="match status" value="1"/>
</dbReference>
<keyword evidence="12" id="KW-0969">Cilium</keyword>
<evidence type="ECO:0000256" key="5">
    <source>
        <dbReference type="ARBA" id="ARBA00022475"/>
    </source>
</evidence>
<comment type="subcellular location">
    <subcellularLocation>
        <location evidence="1">Bacterial flagellum basal body</location>
    </subcellularLocation>
    <subcellularLocation>
        <location evidence="2">Cell membrane</location>
        <topology evidence="2">Peripheral membrane protein</topology>
    </subcellularLocation>
</comment>
<dbReference type="SUPFAM" id="SSF101801">
    <property type="entry name" value="Surface presentation of antigens (SPOA)"/>
    <property type="match status" value="1"/>
</dbReference>
<evidence type="ECO:0000256" key="1">
    <source>
        <dbReference type="ARBA" id="ARBA00004117"/>
    </source>
</evidence>
<evidence type="ECO:0000259" key="11">
    <source>
        <dbReference type="Pfam" id="PF01052"/>
    </source>
</evidence>
<name>A0ABU8RG61_9ACTN</name>
<evidence type="ECO:0000256" key="9">
    <source>
        <dbReference type="ARBA" id="ARBA00023143"/>
    </source>
</evidence>
<feature type="domain" description="Flagellar motor switch protein FliN-like C-terminal" evidence="11">
    <location>
        <begin position="243"/>
        <end position="308"/>
    </location>
</feature>
<dbReference type="RefSeq" id="WP_339573459.1">
    <property type="nucleotide sequence ID" value="NZ_JBBIAA010000001.1"/>
</dbReference>
<dbReference type="Gene3D" id="2.30.330.10">
    <property type="entry name" value="SpoA-like"/>
    <property type="match status" value="1"/>
</dbReference>
<gene>
    <name evidence="12" type="ORF">WDZ17_01990</name>
</gene>
<keyword evidence="7" id="KW-0283">Flagellar rotation</keyword>
<evidence type="ECO:0000256" key="7">
    <source>
        <dbReference type="ARBA" id="ARBA00022779"/>
    </source>
</evidence>
<keyword evidence="12" id="KW-0282">Flagellum</keyword>
<dbReference type="InterPro" id="IPR001543">
    <property type="entry name" value="FliN-like_C"/>
</dbReference>
<dbReference type="InterPro" id="IPR036429">
    <property type="entry name" value="SpoA-like_sf"/>
</dbReference>
<keyword evidence="12" id="KW-0966">Cell projection</keyword>
<dbReference type="InterPro" id="IPR028976">
    <property type="entry name" value="CheC-like_sf"/>
</dbReference>
<evidence type="ECO:0000256" key="2">
    <source>
        <dbReference type="ARBA" id="ARBA00004202"/>
    </source>
</evidence>
<accession>A0ABU8RG61</accession>
<dbReference type="Proteomes" id="UP001387100">
    <property type="component" value="Unassembled WGS sequence"/>
</dbReference>
<dbReference type="PANTHER" id="PTHR30034">
    <property type="entry name" value="FLAGELLAR MOTOR SWITCH PROTEIN FLIM"/>
    <property type="match status" value="1"/>
</dbReference>